<accession>A0A4Q9JTU8</accession>
<dbReference type="InterPro" id="IPR009081">
    <property type="entry name" value="PP-bd_ACP"/>
</dbReference>
<comment type="caution">
    <text evidence="2">The sequence shown here is derived from an EMBL/GenBank/DDBJ whole genome shotgun (WGS) entry which is preliminary data.</text>
</comment>
<dbReference type="EMBL" id="QPGR01000011">
    <property type="protein sequence ID" value="TBR80134.1"/>
    <property type="molecule type" value="Genomic_DNA"/>
</dbReference>
<sequence length="75" mass="8776">MQTIKQFFLNIERTDIDENTENLISDDLIDSIDIMALVAEIEKYYGKPLDASFIKPENFENFQTIKNMLEIAMKN</sequence>
<dbReference type="Pfam" id="PF00550">
    <property type="entry name" value="PP-binding"/>
    <property type="match status" value="1"/>
</dbReference>
<dbReference type="Proteomes" id="UP000292583">
    <property type="component" value="Unassembled WGS sequence"/>
</dbReference>
<dbReference type="AlphaFoldDB" id="A0A4Q9JTU8"/>
<dbReference type="InterPro" id="IPR036736">
    <property type="entry name" value="ACP-like_sf"/>
</dbReference>
<organism evidence="2 3">
    <name type="scientific">Campylobacter novaezeelandiae</name>
    <dbReference type="NCBI Taxonomy" id="2267891"/>
    <lineage>
        <taxon>Bacteria</taxon>
        <taxon>Pseudomonadati</taxon>
        <taxon>Campylobacterota</taxon>
        <taxon>Epsilonproteobacteria</taxon>
        <taxon>Campylobacterales</taxon>
        <taxon>Campylobacteraceae</taxon>
        <taxon>Campylobacter</taxon>
    </lineage>
</organism>
<proteinExistence type="predicted"/>
<gene>
    <name evidence="2" type="ORF">DU473_06045</name>
</gene>
<feature type="domain" description="Carrier" evidence="1">
    <location>
        <begin position="1"/>
        <end position="75"/>
    </location>
</feature>
<dbReference type="SUPFAM" id="SSF47336">
    <property type="entry name" value="ACP-like"/>
    <property type="match status" value="1"/>
</dbReference>
<dbReference type="OrthoDB" id="5360412at2"/>
<protein>
    <submittedName>
        <fullName evidence="2">Acyl carrier protein</fullName>
    </submittedName>
</protein>
<keyword evidence="3" id="KW-1185">Reference proteome</keyword>
<dbReference type="RefSeq" id="WP_131186716.1">
    <property type="nucleotide sequence ID" value="NZ_JAENKU010000034.1"/>
</dbReference>
<reference evidence="2 3" key="1">
    <citation type="submission" date="2018-07" db="EMBL/GenBank/DDBJ databases">
        <title>Campylobacter zealandensis sp. nov., isolated from birds and water in New Zealand.</title>
        <authorList>
            <person name="Wilkinson D.A."/>
            <person name="Biggs P.J."/>
            <person name="French N.P."/>
            <person name="Midwinter A.C."/>
        </authorList>
    </citation>
    <scope>NUCLEOTIDE SEQUENCE [LARGE SCALE GENOMIC DNA]</scope>
    <source>
        <strain evidence="2 3">B423b</strain>
    </source>
</reference>
<evidence type="ECO:0000313" key="2">
    <source>
        <dbReference type="EMBL" id="TBR80134.1"/>
    </source>
</evidence>
<dbReference type="Gene3D" id="1.10.1200.10">
    <property type="entry name" value="ACP-like"/>
    <property type="match status" value="1"/>
</dbReference>
<dbReference type="PROSITE" id="PS50075">
    <property type="entry name" value="CARRIER"/>
    <property type="match status" value="1"/>
</dbReference>
<evidence type="ECO:0000313" key="3">
    <source>
        <dbReference type="Proteomes" id="UP000292583"/>
    </source>
</evidence>
<name>A0A4Q9JTU8_9BACT</name>
<evidence type="ECO:0000259" key="1">
    <source>
        <dbReference type="PROSITE" id="PS50075"/>
    </source>
</evidence>